<dbReference type="Gene3D" id="1.20.120.220">
    <property type="entry name" value="ATP synthase, F0 complex, subunit A"/>
    <property type="match status" value="1"/>
</dbReference>
<dbReference type="GO" id="GO:0042777">
    <property type="term" value="P:proton motive force-driven plasma membrane ATP synthesis"/>
    <property type="evidence" value="ECO:0007669"/>
    <property type="project" value="TreeGrafter"/>
</dbReference>
<evidence type="ECO:0000313" key="14">
    <source>
        <dbReference type="Proteomes" id="UP000199305"/>
    </source>
</evidence>
<evidence type="ECO:0000313" key="13">
    <source>
        <dbReference type="EMBL" id="SDK18798.1"/>
    </source>
</evidence>
<evidence type="ECO:0000256" key="2">
    <source>
        <dbReference type="ARBA" id="ARBA00006810"/>
    </source>
</evidence>
<evidence type="ECO:0000256" key="4">
    <source>
        <dbReference type="ARBA" id="ARBA00022547"/>
    </source>
</evidence>
<dbReference type="InterPro" id="IPR045082">
    <property type="entry name" value="ATP_syn_F0_a_bact/chloroplast"/>
</dbReference>
<name>A0A1G8ZUS1_9GAMM</name>
<keyword evidence="5 11" id="KW-0812">Transmembrane</keyword>
<feature type="transmembrane region" description="Helical" evidence="11">
    <location>
        <begin position="198"/>
        <end position="217"/>
    </location>
</feature>
<keyword evidence="7 11" id="KW-1133">Transmembrane helix</keyword>
<dbReference type="InterPro" id="IPR000568">
    <property type="entry name" value="ATP_synth_F0_asu"/>
</dbReference>
<dbReference type="PRINTS" id="PR00123">
    <property type="entry name" value="ATPASEA"/>
</dbReference>
<accession>A0A1G8ZUS1</accession>
<dbReference type="AlphaFoldDB" id="A0A1G8ZUS1"/>
<dbReference type="PROSITE" id="PS00449">
    <property type="entry name" value="ATPASE_A"/>
    <property type="match status" value="1"/>
</dbReference>
<keyword evidence="9 11" id="KW-0472">Membrane</keyword>
<dbReference type="CDD" id="cd00310">
    <property type="entry name" value="ATP-synt_Fo_a_6"/>
    <property type="match status" value="1"/>
</dbReference>
<evidence type="ECO:0000256" key="3">
    <source>
        <dbReference type="ARBA" id="ARBA00022448"/>
    </source>
</evidence>
<comment type="subcellular location">
    <subcellularLocation>
        <location evidence="11 12">Cell membrane</location>
        <topology evidence="11 12">Multi-pass membrane protein</topology>
    </subcellularLocation>
    <subcellularLocation>
        <location evidence="1">Membrane</location>
        <topology evidence="1">Multi-pass membrane protein</topology>
    </subcellularLocation>
</comment>
<keyword evidence="3 11" id="KW-0813">Transport</keyword>
<sequence length="236" mass="25642">MGESDIVPVVLFRLGGLEITTTTLTTMAIVGLLALVTWLLSRRLHLQPGRLQTLAEGAVMAMEDAVRAVAPDHVKLLLPFIASLWIFLVTANLSGLIPGVHSPTRDLSATTALAILVFLSVHWFGIRSQGIRRYLRHYLAPSPILLPFHLLSEITRTVALAVRLFGNIMSLELTAMLVLLVAGFLAPIPILMLHIVEALVQAYIFGMLALIYVAGGLQSQQLRAEAQDKPGCEGQP</sequence>
<dbReference type="GO" id="GO:0005886">
    <property type="term" value="C:plasma membrane"/>
    <property type="evidence" value="ECO:0007669"/>
    <property type="project" value="UniProtKB-SubCell"/>
</dbReference>
<evidence type="ECO:0000256" key="8">
    <source>
        <dbReference type="ARBA" id="ARBA00023065"/>
    </source>
</evidence>
<dbReference type="EMBL" id="FNFH01000003">
    <property type="protein sequence ID" value="SDK18798.1"/>
    <property type="molecule type" value="Genomic_DNA"/>
</dbReference>
<keyword evidence="6 11" id="KW-0375">Hydrogen ion transport</keyword>
<organism evidence="13 14">
    <name type="scientific">Microbulbifer yueqingensis</name>
    <dbReference type="NCBI Taxonomy" id="658219"/>
    <lineage>
        <taxon>Bacteria</taxon>
        <taxon>Pseudomonadati</taxon>
        <taxon>Pseudomonadota</taxon>
        <taxon>Gammaproteobacteria</taxon>
        <taxon>Cellvibrionales</taxon>
        <taxon>Microbulbiferaceae</taxon>
        <taxon>Microbulbifer</taxon>
    </lineage>
</organism>
<keyword evidence="10 11" id="KW-0066">ATP synthesis</keyword>
<keyword evidence="11" id="KW-1003">Cell membrane</keyword>
<dbReference type="STRING" id="658219.SAMN05216212_1757"/>
<dbReference type="InterPro" id="IPR023011">
    <property type="entry name" value="ATP_synth_F0_asu_AS"/>
</dbReference>
<dbReference type="SUPFAM" id="SSF81336">
    <property type="entry name" value="F1F0 ATP synthase subunit A"/>
    <property type="match status" value="1"/>
</dbReference>
<dbReference type="NCBIfam" id="TIGR01131">
    <property type="entry name" value="ATP_synt_6_or_A"/>
    <property type="match status" value="1"/>
</dbReference>
<dbReference type="PANTHER" id="PTHR42823">
    <property type="entry name" value="ATP SYNTHASE SUBUNIT A, CHLOROPLASTIC"/>
    <property type="match status" value="1"/>
</dbReference>
<dbReference type="Pfam" id="PF00119">
    <property type="entry name" value="ATP-synt_A"/>
    <property type="match status" value="1"/>
</dbReference>
<feature type="transmembrane region" description="Helical" evidence="11">
    <location>
        <begin position="109"/>
        <end position="126"/>
    </location>
</feature>
<protein>
    <recommendedName>
        <fullName evidence="11 12">ATP synthase subunit a</fullName>
    </recommendedName>
    <alternativeName>
        <fullName evidence="11">ATP synthase F0 sector subunit a</fullName>
    </alternativeName>
    <alternativeName>
        <fullName evidence="11">F-ATPase subunit 6</fullName>
    </alternativeName>
</protein>
<evidence type="ECO:0000256" key="6">
    <source>
        <dbReference type="ARBA" id="ARBA00022781"/>
    </source>
</evidence>
<feature type="transmembrane region" description="Helical" evidence="11">
    <location>
        <begin position="20"/>
        <end position="40"/>
    </location>
</feature>
<keyword evidence="4 11" id="KW-0138">CF(0)</keyword>
<evidence type="ECO:0000256" key="10">
    <source>
        <dbReference type="ARBA" id="ARBA00023310"/>
    </source>
</evidence>
<feature type="transmembrane region" description="Helical" evidence="11">
    <location>
        <begin position="173"/>
        <end position="192"/>
    </location>
</feature>
<dbReference type="GO" id="GO:0046933">
    <property type="term" value="F:proton-transporting ATP synthase activity, rotational mechanism"/>
    <property type="evidence" value="ECO:0007669"/>
    <property type="project" value="UniProtKB-UniRule"/>
</dbReference>
<evidence type="ECO:0000256" key="1">
    <source>
        <dbReference type="ARBA" id="ARBA00004141"/>
    </source>
</evidence>
<dbReference type="OrthoDB" id="9789241at2"/>
<evidence type="ECO:0000256" key="12">
    <source>
        <dbReference type="RuleBase" id="RU000483"/>
    </source>
</evidence>
<dbReference type="HAMAP" id="MF_01393">
    <property type="entry name" value="ATP_synth_a_bact"/>
    <property type="match status" value="1"/>
</dbReference>
<dbReference type="PANTHER" id="PTHR42823:SF3">
    <property type="entry name" value="ATP SYNTHASE SUBUNIT A, CHLOROPLASTIC"/>
    <property type="match status" value="1"/>
</dbReference>
<reference evidence="14" key="1">
    <citation type="submission" date="2016-10" db="EMBL/GenBank/DDBJ databases">
        <authorList>
            <person name="Varghese N."/>
            <person name="Submissions S."/>
        </authorList>
    </citation>
    <scope>NUCLEOTIDE SEQUENCE [LARGE SCALE GENOMIC DNA]</scope>
    <source>
        <strain evidence="14">CGMCC 1.10658</strain>
    </source>
</reference>
<comment type="function">
    <text evidence="11 12">Key component of the proton channel; it plays a direct role in the translocation of protons across the membrane.</text>
</comment>
<keyword evidence="14" id="KW-1185">Reference proteome</keyword>
<evidence type="ECO:0000256" key="5">
    <source>
        <dbReference type="ARBA" id="ARBA00022692"/>
    </source>
</evidence>
<dbReference type="Proteomes" id="UP000199305">
    <property type="component" value="Unassembled WGS sequence"/>
</dbReference>
<dbReference type="GO" id="GO:0045259">
    <property type="term" value="C:proton-transporting ATP synthase complex"/>
    <property type="evidence" value="ECO:0007669"/>
    <property type="project" value="UniProtKB-KW"/>
</dbReference>
<dbReference type="RefSeq" id="WP_091512070.1">
    <property type="nucleotide sequence ID" value="NZ_FNFH01000003.1"/>
</dbReference>
<evidence type="ECO:0000256" key="9">
    <source>
        <dbReference type="ARBA" id="ARBA00023136"/>
    </source>
</evidence>
<dbReference type="NCBIfam" id="NF009954">
    <property type="entry name" value="PRK13420.1"/>
    <property type="match status" value="1"/>
</dbReference>
<dbReference type="InterPro" id="IPR035908">
    <property type="entry name" value="F0_ATP_A_sf"/>
</dbReference>
<proteinExistence type="inferred from homology"/>
<keyword evidence="8 11" id="KW-0406">Ion transport</keyword>
<evidence type="ECO:0000256" key="11">
    <source>
        <dbReference type="HAMAP-Rule" id="MF_01393"/>
    </source>
</evidence>
<gene>
    <name evidence="11" type="primary">atpB</name>
    <name evidence="13" type="ORF">SAMN05216212_1757</name>
</gene>
<comment type="similarity">
    <text evidence="2 11 12">Belongs to the ATPase A chain family.</text>
</comment>
<evidence type="ECO:0000256" key="7">
    <source>
        <dbReference type="ARBA" id="ARBA00022989"/>
    </source>
</evidence>
<feature type="transmembrane region" description="Helical" evidence="11">
    <location>
        <begin position="76"/>
        <end position="97"/>
    </location>
</feature>